<dbReference type="EMBL" id="QKWP01000255">
    <property type="protein sequence ID" value="RIB23570.1"/>
    <property type="molecule type" value="Genomic_DNA"/>
</dbReference>
<name>A0A397VM80_9GLOM</name>
<proteinExistence type="predicted"/>
<dbReference type="AlphaFoldDB" id="A0A397VM80"/>
<organism evidence="1 2">
    <name type="scientific">Gigaspora rosea</name>
    <dbReference type="NCBI Taxonomy" id="44941"/>
    <lineage>
        <taxon>Eukaryota</taxon>
        <taxon>Fungi</taxon>
        <taxon>Fungi incertae sedis</taxon>
        <taxon>Mucoromycota</taxon>
        <taxon>Glomeromycotina</taxon>
        <taxon>Glomeromycetes</taxon>
        <taxon>Diversisporales</taxon>
        <taxon>Gigasporaceae</taxon>
        <taxon>Gigaspora</taxon>
    </lineage>
</organism>
<dbReference type="Proteomes" id="UP000266673">
    <property type="component" value="Unassembled WGS sequence"/>
</dbReference>
<reference evidence="1 2" key="1">
    <citation type="submission" date="2018-06" db="EMBL/GenBank/DDBJ databases">
        <title>Comparative genomics reveals the genomic features of Rhizophagus irregularis, R. cerebriforme, R. diaphanum and Gigaspora rosea, and their symbiotic lifestyle signature.</title>
        <authorList>
            <person name="Morin E."/>
            <person name="San Clemente H."/>
            <person name="Chen E.C.H."/>
            <person name="De La Providencia I."/>
            <person name="Hainaut M."/>
            <person name="Kuo A."/>
            <person name="Kohler A."/>
            <person name="Murat C."/>
            <person name="Tang N."/>
            <person name="Roy S."/>
            <person name="Loubradou J."/>
            <person name="Henrissat B."/>
            <person name="Grigoriev I.V."/>
            <person name="Corradi N."/>
            <person name="Roux C."/>
            <person name="Martin F.M."/>
        </authorList>
    </citation>
    <scope>NUCLEOTIDE SEQUENCE [LARGE SCALE GENOMIC DNA]</scope>
    <source>
        <strain evidence="1 2">DAOM 194757</strain>
    </source>
</reference>
<comment type="caution">
    <text evidence="1">The sequence shown here is derived from an EMBL/GenBank/DDBJ whole genome shotgun (WGS) entry which is preliminary data.</text>
</comment>
<evidence type="ECO:0000313" key="1">
    <source>
        <dbReference type="EMBL" id="RIB23570.1"/>
    </source>
</evidence>
<sequence>MIRLFLYFYRCTFEKLLDLTNLIQFSNNCQIHVVLESSLLEMGLPKIRFGDYVISKHIL</sequence>
<accession>A0A397VM80</accession>
<protein>
    <submittedName>
        <fullName evidence="1">Uncharacterized protein</fullName>
    </submittedName>
</protein>
<evidence type="ECO:0000313" key="2">
    <source>
        <dbReference type="Proteomes" id="UP000266673"/>
    </source>
</evidence>
<gene>
    <name evidence="1" type="ORF">C2G38_2072476</name>
</gene>
<keyword evidence="2" id="KW-1185">Reference proteome</keyword>